<dbReference type="GO" id="GO:0045340">
    <property type="term" value="F:mercury ion binding"/>
    <property type="evidence" value="ECO:0007669"/>
    <property type="project" value="InterPro"/>
</dbReference>
<feature type="binding site" evidence="16">
    <location>
        <position position="58"/>
    </location>
    <ligand>
        <name>FAD</name>
        <dbReference type="ChEBI" id="CHEBI:57692"/>
    </ligand>
</feature>
<keyword evidence="16" id="KW-0547">Nucleotide-binding</keyword>
<keyword evidence="8 16" id="KW-0274">FAD</keyword>
<keyword evidence="16" id="KW-0520">NAD</keyword>
<evidence type="ECO:0000256" key="7">
    <source>
        <dbReference type="ARBA" id="ARBA00022723"/>
    </source>
</evidence>
<comment type="similarity">
    <text evidence="1 18">Belongs to the class-I pyridine nucleotide-disulfide oxidoreductase family.</text>
</comment>
<dbReference type="PIRSF" id="PIRSF000350">
    <property type="entry name" value="Mercury_reductase_MerA"/>
    <property type="match status" value="1"/>
</dbReference>
<dbReference type="InterPro" id="IPR016156">
    <property type="entry name" value="FAD/NAD-linked_Rdtase_dimer_sf"/>
</dbReference>
<keyword evidence="11 18" id="KW-0560">Oxidoreductase</keyword>
<evidence type="ECO:0000256" key="12">
    <source>
        <dbReference type="ARBA" id="ARBA00023157"/>
    </source>
</evidence>
<evidence type="ECO:0000256" key="8">
    <source>
        <dbReference type="ARBA" id="ARBA00022827"/>
    </source>
</evidence>
<dbReference type="PANTHER" id="PTHR43014:SF4">
    <property type="entry name" value="PYRIDINE NUCLEOTIDE-DISULFIDE OXIDOREDUCTASE RCLA-RELATED"/>
    <property type="match status" value="1"/>
</dbReference>
<gene>
    <name evidence="21" type="primary">merA</name>
    <name evidence="21" type="ORF">FRD01_12945</name>
</gene>
<comment type="subunit">
    <text evidence="2">Homodimer.</text>
</comment>
<dbReference type="KEGG" id="bbae:FRD01_12945"/>
<dbReference type="PRINTS" id="PR00411">
    <property type="entry name" value="PNDRDTASEI"/>
</dbReference>
<proteinExistence type="inferred from homology"/>
<evidence type="ECO:0000256" key="4">
    <source>
        <dbReference type="ARBA" id="ARBA00014791"/>
    </source>
</evidence>
<feature type="binding site" evidence="16">
    <location>
        <position position="206"/>
    </location>
    <ligand>
        <name>NAD(+)</name>
        <dbReference type="ChEBI" id="CHEBI:57540"/>
    </ligand>
</feature>
<keyword evidence="10" id="KW-0476">Mercury</keyword>
<keyword evidence="7" id="KW-0479">Metal-binding</keyword>
<dbReference type="Pfam" id="PF07992">
    <property type="entry name" value="Pyr_redox_2"/>
    <property type="match status" value="1"/>
</dbReference>
<dbReference type="GO" id="GO:0050660">
    <property type="term" value="F:flavin adenine dinucleotide binding"/>
    <property type="evidence" value="ECO:0007669"/>
    <property type="project" value="InterPro"/>
</dbReference>
<dbReference type="InterPro" id="IPR023753">
    <property type="entry name" value="FAD/NAD-binding_dom"/>
</dbReference>
<protein>
    <recommendedName>
        <fullName evidence="4">Mercuric reductase</fullName>
        <ecNumber evidence="3">1.16.1.1</ecNumber>
    </recommendedName>
    <alternativeName>
        <fullName evidence="14">Hg(II) reductase</fullName>
    </alternativeName>
</protein>
<dbReference type="InterPro" id="IPR004099">
    <property type="entry name" value="Pyr_nucl-diS_OxRdtase_dimer"/>
</dbReference>
<dbReference type="PRINTS" id="PR00368">
    <property type="entry name" value="FADPNR"/>
</dbReference>
<dbReference type="GO" id="GO:0016152">
    <property type="term" value="F:mercury (II) reductase (NADP+) activity"/>
    <property type="evidence" value="ECO:0007669"/>
    <property type="project" value="UniProtKB-EC"/>
</dbReference>
<evidence type="ECO:0000256" key="2">
    <source>
        <dbReference type="ARBA" id="ARBA00011738"/>
    </source>
</evidence>
<evidence type="ECO:0000256" key="1">
    <source>
        <dbReference type="ARBA" id="ARBA00007532"/>
    </source>
</evidence>
<accession>A0A5B8XS85</accession>
<dbReference type="InterPro" id="IPR036188">
    <property type="entry name" value="FAD/NAD-bd_sf"/>
</dbReference>
<dbReference type="GO" id="GO:0003955">
    <property type="term" value="F:NAD(P)H dehydrogenase (quinone) activity"/>
    <property type="evidence" value="ECO:0007669"/>
    <property type="project" value="TreeGrafter"/>
</dbReference>
<dbReference type="RefSeq" id="WP_146960263.1">
    <property type="nucleotide sequence ID" value="NZ_CP042467.1"/>
</dbReference>
<dbReference type="InterPro" id="IPR021179">
    <property type="entry name" value="Mercury_reductase_MerA"/>
</dbReference>
<keyword evidence="5" id="KW-0475">Mercuric resistance</keyword>
<comment type="catalytic activity">
    <reaction evidence="15">
        <text>Hg + NADP(+) + H(+) = Hg(2+) + NADPH</text>
        <dbReference type="Rhea" id="RHEA:23856"/>
        <dbReference type="ChEBI" id="CHEBI:15378"/>
        <dbReference type="ChEBI" id="CHEBI:16170"/>
        <dbReference type="ChEBI" id="CHEBI:16793"/>
        <dbReference type="ChEBI" id="CHEBI:57783"/>
        <dbReference type="ChEBI" id="CHEBI:58349"/>
        <dbReference type="EC" id="1.16.1.1"/>
    </reaction>
</comment>
<evidence type="ECO:0000256" key="3">
    <source>
        <dbReference type="ARBA" id="ARBA00012661"/>
    </source>
</evidence>
<evidence type="ECO:0000256" key="11">
    <source>
        <dbReference type="ARBA" id="ARBA00023002"/>
    </source>
</evidence>
<dbReference type="EMBL" id="CP042467">
    <property type="protein sequence ID" value="QED28121.1"/>
    <property type="molecule type" value="Genomic_DNA"/>
</dbReference>
<keyword evidence="9" id="KW-0521">NADP</keyword>
<dbReference type="Gene3D" id="3.50.50.60">
    <property type="entry name" value="FAD/NAD(P)-binding domain"/>
    <property type="match status" value="2"/>
</dbReference>
<evidence type="ECO:0000256" key="17">
    <source>
        <dbReference type="PIRSR" id="PIRSR000350-4"/>
    </source>
</evidence>
<dbReference type="InterPro" id="IPR012999">
    <property type="entry name" value="Pyr_OxRdtase_I_AS"/>
</dbReference>
<keyword evidence="22" id="KW-1185">Reference proteome</keyword>
<dbReference type="InterPro" id="IPR001100">
    <property type="entry name" value="Pyr_nuc-diS_OxRdtase"/>
</dbReference>
<dbReference type="PANTHER" id="PTHR43014">
    <property type="entry name" value="MERCURIC REDUCTASE"/>
    <property type="match status" value="1"/>
</dbReference>
<feature type="binding site" evidence="16">
    <location>
        <position position="314"/>
    </location>
    <ligand>
        <name>FAD</name>
        <dbReference type="ChEBI" id="CHEBI:57692"/>
    </ligand>
</feature>
<dbReference type="GO" id="GO:0050661">
    <property type="term" value="F:NADP binding"/>
    <property type="evidence" value="ECO:0007669"/>
    <property type="project" value="InterPro"/>
</dbReference>
<evidence type="ECO:0000256" key="9">
    <source>
        <dbReference type="ARBA" id="ARBA00022857"/>
    </source>
</evidence>
<dbReference type="GO" id="GO:0016668">
    <property type="term" value="F:oxidoreductase activity, acting on a sulfur group of donors, NAD(P) as acceptor"/>
    <property type="evidence" value="ECO:0007669"/>
    <property type="project" value="InterPro"/>
</dbReference>
<dbReference type="PROSITE" id="PS00076">
    <property type="entry name" value="PYRIDINE_REDOX_1"/>
    <property type="match status" value="1"/>
</dbReference>
<dbReference type="AlphaFoldDB" id="A0A5B8XS85"/>
<dbReference type="EC" id="1.16.1.1" evidence="3"/>
<evidence type="ECO:0000259" key="20">
    <source>
        <dbReference type="Pfam" id="PF07992"/>
    </source>
</evidence>
<evidence type="ECO:0000256" key="16">
    <source>
        <dbReference type="PIRSR" id="PIRSR000350-3"/>
    </source>
</evidence>
<comment type="cofactor">
    <cofactor evidence="16">
        <name>FAD</name>
        <dbReference type="ChEBI" id="CHEBI:57692"/>
    </cofactor>
    <text evidence="16">Binds 1 FAD per subunit.</text>
</comment>
<feature type="domain" description="FAD/NAD(P)-binding" evidence="20">
    <location>
        <begin position="13"/>
        <end position="324"/>
    </location>
</feature>
<keyword evidence="6 18" id="KW-0285">Flavoprotein</keyword>
<keyword evidence="12" id="KW-1015">Disulfide bond</keyword>
<dbReference type="NCBIfam" id="TIGR02053">
    <property type="entry name" value="MerA"/>
    <property type="match status" value="1"/>
</dbReference>
<evidence type="ECO:0000313" key="22">
    <source>
        <dbReference type="Proteomes" id="UP000321595"/>
    </source>
</evidence>
<evidence type="ECO:0000259" key="19">
    <source>
        <dbReference type="Pfam" id="PF02852"/>
    </source>
</evidence>
<dbReference type="Gene3D" id="3.30.390.30">
    <property type="match status" value="1"/>
</dbReference>
<feature type="domain" description="Pyridine nucleotide-disulphide oxidoreductase dimerisation" evidence="19">
    <location>
        <begin position="350"/>
        <end position="457"/>
    </location>
</feature>
<evidence type="ECO:0000256" key="14">
    <source>
        <dbReference type="ARBA" id="ARBA00031725"/>
    </source>
</evidence>
<evidence type="ECO:0000256" key="6">
    <source>
        <dbReference type="ARBA" id="ARBA00022630"/>
    </source>
</evidence>
<dbReference type="SUPFAM" id="SSF51905">
    <property type="entry name" value="FAD/NAD(P)-binding domain"/>
    <property type="match status" value="1"/>
</dbReference>
<feature type="disulfide bond" description="Redox-active" evidence="17">
    <location>
        <begin position="49"/>
        <end position="54"/>
    </location>
</feature>
<keyword evidence="13 18" id="KW-0676">Redox-active center</keyword>
<dbReference type="FunFam" id="3.30.390.30:FF:000001">
    <property type="entry name" value="Dihydrolipoyl dehydrogenase"/>
    <property type="match status" value="1"/>
</dbReference>
<sequence length="473" mass="50828">MSDHHSTNDPTHFLIIGGGSAAFAAAIEAHGLGARVTIVNDGLPIGGTCVNVGCVPSKFLLRAAEAHHFPTHHRFAGIKGTSKVNFSEVIAQKRALVESLRQAKYIDVIDPLDRVQYRQARARFVGPKTVEVDGEHITADHILIATGTTPAVPPIDGLDAVDYLTNETAFELNELPESMVILGGSYVGLEIAQIFSRFGTRVTVLEAQPQILPAEANDLSEGLAAYFGDEGIEVVTNAQTTRIRSGDNKVVLSVDVNGQPREFSAERLLVATGRRPNSDALGLDKAGVAVDTHGFITVDSALNTTAENIYAAGDVIGHPMFVYTDAYEGKLAARNALSPQTSKVNYHPLPWVVFTDPQVAGVGFDERQAAEEGFDPQSTVLPLTEVPRAIAARDTRGFIKLIRDRHTDRLLGARILAPEGSELLMEIAVALRQEMTVAELADILHPYLTLSEGIRLAALSFDKKLEALSCCAG</sequence>
<dbReference type="Proteomes" id="UP000321595">
    <property type="component" value="Chromosome"/>
</dbReference>
<dbReference type="Pfam" id="PF02852">
    <property type="entry name" value="Pyr_redox_dim"/>
    <property type="match status" value="1"/>
</dbReference>
<evidence type="ECO:0000256" key="10">
    <source>
        <dbReference type="ARBA" id="ARBA00022914"/>
    </source>
</evidence>
<evidence type="ECO:0000256" key="13">
    <source>
        <dbReference type="ARBA" id="ARBA00023284"/>
    </source>
</evidence>
<dbReference type="OrthoDB" id="9786429at2"/>
<evidence type="ECO:0000256" key="5">
    <source>
        <dbReference type="ARBA" id="ARBA00022466"/>
    </source>
</evidence>
<reference evidence="21 22" key="1">
    <citation type="submission" date="2019-08" db="EMBL/GenBank/DDBJ databases">
        <authorList>
            <person name="Liang Q."/>
        </authorList>
    </citation>
    <scope>NUCLEOTIDE SEQUENCE [LARGE SCALE GENOMIC DNA]</scope>
    <source>
        <strain evidence="21 22">V1718</strain>
    </source>
</reference>
<name>A0A5B8XS85_9DELT</name>
<evidence type="ECO:0000313" key="21">
    <source>
        <dbReference type="EMBL" id="QED28121.1"/>
    </source>
</evidence>
<organism evidence="21 22">
    <name type="scientific">Microvenator marinus</name>
    <dbReference type="NCBI Taxonomy" id="2600177"/>
    <lineage>
        <taxon>Bacteria</taxon>
        <taxon>Deltaproteobacteria</taxon>
        <taxon>Bradymonadales</taxon>
        <taxon>Microvenatoraceae</taxon>
        <taxon>Microvenator</taxon>
    </lineage>
</organism>
<evidence type="ECO:0000256" key="15">
    <source>
        <dbReference type="ARBA" id="ARBA00048984"/>
    </source>
</evidence>
<dbReference type="SUPFAM" id="SSF55424">
    <property type="entry name" value="FAD/NAD-linked reductases, dimerisation (C-terminal) domain"/>
    <property type="match status" value="1"/>
</dbReference>
<feature type="binding site" evidence="16">
    <location>
        <begin position="183"/>
        <end position="190"/>
    </location>
    <ligand>
        <name>NAD(+)</name>
        <dbReference type="ChEBI" id="CHEBI:57540"/>
    </ligand>
</feature>
<evidence type="ECO:0000256" key="18">
    <source>
        <dbReference type="RuleBase" id="RU003691"/>
    </source>
</evidence>
<dbReference type="GO" id="GO:0050787">
    <property type="term" value="P:detoxification of mercury ion"/>
    <property type="evidence" value="ECO:0007669"/>
    <property type="project" value="InterPro"/>
</dbReference>
<feature type="binding site" evidence="16">
    <location>
        <position position="273"/>
    </location>
    <ligand>
        <name>NAD(+)</name>
        <dbReference type="ChEBI" id="CHEBI:57540"/>
    </ligand>
</feature>